<proteinExistence type="predicted"/>
<comment type="caution">
    <text evidence="2">The sequence shown here is derived from an EMBL/GenBank/DDBJ whole genome shotgun (WGS) entry which is preliminary data.</text>
</comment>
<sequence>MESNKENIPPSPSSTKEEKKKINKHPIAPVAPSFKKKNTKRNAKRVPLADITHLFNNQAPLTVAQNQNVVSSSLMLRSSFRRRIVAVAPGSKSLRMGFR</sequence>
<gene>
    <name evidence="2" type="ORF">RIF29_05607</name>
</gene>
<organism evidence="2 3">
    <name type="scientific">Crotalaria pallida</name>
    <name type="common">Smooth rattlebox</name>
    <name type="synonym">Crotalaria striata</name>
    <dbReference type="NCBI Taxonomy" id="3830"/>
    <lineage>
        <taxon>Eukaryota</taxon>
        <taxon>Viridiplantae</taxon>
        <taxon>Streptophyta</taxon>
        <taxon>Embryophyta</taxon>
        <taxon>Tracheophyta</taxon>
        <taxon>Spermatophyta</taxon>
        <taxon>Magnoliopsida</taxon>
        <taxon>eudicotyledons</taxon>
        <taxon>Gunneridae</taxon>
        <taxon>Pentapetalae</taxon>
        <taxon>rosids</taxon>
        <taxon>fabids</taxon>
        <taxon>Fabales</taxon>
        <taxon>Fabaceae</taxon>
        <taxon>Papilionoideae</taxon>
        <taxon>50 kb inversion clade</taxon>
        <taxon>genistoids sensu lato</taxon>
        <taxon>core genistoids</taxon>
        <taxon>Crotalarieae</taxon>
        <taxon>Crotalaria</taxon>
    </lineage>
</organism>
<evidence type="ECO:0000313" key="3">
    <source>
        <dbReference type="Proteomes" id="UP001372338"/>
    </source>
</evidence>
<feature type="compositionally biased region" description="Basic residues" evidence="1">
    <location>
        <begin position="34"/>
        <end position="43"/>
    </location>
</feature>
<dbReference type="EMBL" id="JAYWIO010000001">
    <property type="protein sequence ID" value="KAK7290867.1"/>
    <property type="molecule type" value="Genomic_DNA"/>
</dbReference>
<reference evidence="2 3" key="1">
    <citation type="submission" date="2024-01" db="EMBL/GenBank/DDBJ databases">
        <title>The genomes of 5 underutilized Papilionoideae crops provide insights into root nodulation and disease resistanc.</title>
        <authorList>
            <person name="Yuan L."/>
        </authorList>
    </citation>
    <scope>NUCLEOTIDE SEQUENCE [LARGE SCALE GENOMIC DNA]</scope>
    <source>
        <strain evidence="2">ZHUSHIDOU_FW_LH</strain>
        <tissue evidence="2">Leaf</tissue>
    </source>
</reference>
<dbReference type="Proteomes" id="UP001372338">
    <property type="component" value="Unassembled WGS sequence"/>
</dbReference>
<accession>A0AAN9PAR1</accession>
<feature type="region of interest" description="Disordered" evidence="1">
    <location>
        <begin position="1"/>
        <end position="43"/>
    </location>
</feature>
<evidence type="ECO:0000256" key="1">
    <source>
        <dbReference type="SAM" id="MobiDB-lite"/>
    </source>
</evidence>
<name>A0AAN9PAR1_CROPI</name>
<evidence type="ECO:0000313" key="2">
    <source>
        <dbReference type="EMBL" id="KAK7290867.1"/>
    </source>
</evidence>
<dbReference type="AlphaFoldDB" id="A0AAN9PAR1"/>
<protein>
    <submittedName>
        <fullName evidence="2">Uncharacterized protein</fullName>
    </submittedName>
</protein>
<keyword evidence="3" id="KW-1185">Reference proteome</keyword>